<dbReference type="InterPro" id="IPR002178">
    <property type="entry name" value="PTS_EIIA_type-2_dom"/>
</dbReference>
<dbReference type="NCBIfam" id="TIGR00848">
    <property type="entry name" value="fruA"/>
    <property type="match status" value="1"/>
</dbReference>
<sequence length="152" mass="16839">MKIEKILNKDLIDLNMNAKNKNEAIKTLAKLLAKTGNICDTDLFIKDVYARESEGKTGLGSHIAIPHGKSNAVRTTSIAVGRTKNDLDWESHDNLPVHVVILFAVRNIDKTTIHLKLLSQVAVALADDETLEKLLTTNDKAEVIRLLSNKMN</sequence>
<evidence type="ECO:0000256" key="3">
    <source>
        <dbReference type="ARBA" id="ARBA00022597"/>
    </source>
</evidence>
<evidence type="ECO:0000256" key="1">
    <source>
        <dbReference type="ARBA" id="ARBA00022448"/>
    </source>
</evidence>
<name>A0ABT9Y7X0_9FIRM</name>
<protein>
    <submittedName>
        <fullName evidence="7">PTS system fructose-specific IIA component</fullName>
    </submittedName>
</protein>
<evidence type="ECO:0000256" key="4">
    <source>
        <dbReference type="ARBA" id="ARBA00022679"/>
    </source>
</evidence>
<dbReference type="EMBL" id="JAUSUE010000010">
    <property type="protein sequence ID" value="MDQ0203929.1"/>
    <property type="molecule type" value="Genomic_DNA"/>
</dbReference>
<dbReference type="Proteomes" id="UP001239167">
    <property type="component" value="Unassembled WGS sequence"/>
</dbReference>
<evidence type="ECO:0000256" key="5">
    <source>
        <dbReference type="ARBA" id="ARBA00022683"/>
    </source>
</evidence>
<dbReference type="InterPro" id="IPR051541">
    <property type="entry name" value="PTS_SugarTrans_NitroReg"/>
</dbReference>
<comment type="caution">
    <text evidence="7">The sequence shown here is derived from an EMBL/GenBank/DDBJ whole genome shotgun (WGS) entry which is preliminary data.</text>
</comment>
<evidence type="ECO:0000256" key="2">
    <source>
        <dbReference type="ARBA" id="ARBA00022553"/>
    </source>
</evidence>
<accession>A0ABT9Y7X0</accession>
<dbReference type="PANTHER" id="PTHR47738">
    <property type="entry name" value="PTS SYSTEM FRUCTOSE-LIKE EIIA COMPONENT-RELATED"/>
    <property type="match status" value="1"/>
</dbReference>
<dbReference type="PANTHER" id="PTHR47738:SF2">
    <property type="entry name" value="PTS SYSTEM FRUCTOSE-LIKE EIIA COMPONENT"/>
    <property type="match status" value="1"/>
</dbReference>
<keyword evidence="2" id="KW-0597">Phosphoprotein</keyword>
<dbReference type="PROSITE" id="PS51094">
    <property type="entry name" value="PTS_EIIA_TYPE_2"/>
    <property type="match status" value="1"/>
</dbReference>
<dbReference type="SUPFAM" id="SSF55804">
    <property type="entry name" value="Phoshotransferase/anion transport protein"/>
    <property type="match status" value="1"/>
</dbReference>
<gene>
    <name evidence="7" type="ORF">J2S01_001648</name>
</gene>
<dbReference type="RefSeq" id="WP_307224078.1">
    <property type="nucleotide sequence ID" value="NZ_CP116940.1"/>
</dbReference>
<dbReference type="Pfam" id="PF00359">
    <property type="entry name" value="PTS_EIIA_2"/>
    <property type="match status" value="1"/>
</dbReference>
<evidence type="ECO:0000313" key="7">
    <source>
        <dbReference type="EMBL" id="MDQ0203929.1"/>
    </source>
</evidence>
<dbReference type="CDD" id="cd00211">
    <property type="entry name" value="PTS_IIA_fru"/>
    <property type="match status" value="1"/>
</dbReference>
<evidence type="ECO:0000259" key="6">
    <source>
        <dbReference type="PROSITE" id="PS51094"/>
    </source>
</evidence>
<keyword evidence="4" id="KW-0808">Transferase</keyword>
<dbReference type="InterPro" id="IPR016152">
    <property type="entry name" value="PTrfase/Anion_transptr"/>
</dbReference>
<dbReference type="Gene3D" id="3.40.930.10">
    <property type="entry name" value="Mannitol-specific EII, Chain A"/>
    <property type="match status" value="1"/>
</dbReference>
<evidence type="ECO:0000313" key="8">
    <source>
        <dbReference type="Proteomes" id="UP001239167"/>
    </source>
</evidence>
<keyword evidence="5" id="KW-0598">Phosphotransferase system</keyword>
<reference evidence="7 8" key="1">
    <citation type="submission" date="2023-07" db="EMBL/GenBank/DDBJ databases">
        <title>Genomic Encyclopedia of Type Strains, Phase IV (KMG-IV): sequencing the most valuable type-strain genomes for metagenomic binning, comparative biology and taxonomic classification.</title>
        <authorList>
            <person name="Goeker M."/>
        </authorList>
    </citation>
    <scope>NUCLEOTIDE SEQUENCE [LARGE SCALE GENOMIC DNA]</scope>
    <source>
        <strain evidence="7 8">DSM 16980</strain>
    </source>
</reference>
<dbReference type="InterPro" id="IPR004715">
    <property type="entry name" value="PTS_IIA_fruc"/>
</dbReference>
<keyword evidence="3" id="KW-0762">Sugar transport</keyword>
<proteinExistence type="predicted"/>
<organism evidence="7 8">
    <name type="scientific">Pectinatus haikarae</name>
    <dbReference type="NCBI Taxonomy" id="349096"/>
    <lineage>
        <taxon>Bacteria</taxon>
        <taxon>Bacillati</taxon>
        <taxon>Bacillota</taxon>
        <taxon>Negativicutes</taxon>
        <taxon>Selenomonadales</taxon>
        <taxon>Selenomonadaceae</taxon>
        <taxon>Pectinatus</taxon>
    </lineage>
</organism>
<dbReference type="PROSITE" id="PS00372">
    <property type="entry name" value="PTS_EIIA_TYPE_2_HIS"/>
    <property type="match status" value="1"/>
</dbReference>
<feature type="domain" description="PTS EIIA type-2" evidence="6">
    <location>
        <begin position="5"/>
        <end position="150"/>
    </location>
</feature>
<keyword evidence="1" id="KW-0813">Transport</keyword>
<keyword evidence="8" id="KW-1185">Reference proteome</keyword>